<dbReference type="Proteomes" id="UP000708208">
    <property type="component" value="Unassembled WGS sequence"/>
</dbReference>
<dbReference type="PANTHER" id="PTHR21180">
    <property type="entry name" value="ENDONUCLEASE/EXONUCLEASE/PHOSPHATASE FAMILY DOMAIN-CONTAINING PROTEIN 1"/>
    <property type="match status" value="1"/>
</dbReference>
<feature type="region of interest" description="Disordered" evidence="1">
    <location>
        <begin position="1"/>
        <end position="40"/>
    </location>
</feature>
<protein>
    <recommendedName>
        <fullName evidence="4">Endonuclease/exonuclease/phosphatase family domain-containing protein 1</fullName>
    </recommendedName>
</protein>
<sequence>MGQRSSSTANGDCLKTRRPSDVGSELGNGNVLDELSPPNTIRSSTYLRHKRSTASLTSLFRKRRWKKRRGSISASFSINDNDIKVELLNVNTANEEELMTLAGVNRTLARNIINHRQAIGGFRKVEDLALVSGMGATKLDFIRPEICISRRKVLSRASSKSPSIESIPSIIESTMPRPRPLKVINVNSATIFDLMTISGINQALAARIITYRDRKGPFKSIDDLKNVGISYKRLGAIRMYFTTEEFDSDKLLGRPNILTVSRSNSHISTKTQIKGSSLPPGIKPNTIHETNGDITRPDKPLNSQIQDLRAIYELMSVKTTRPRRTSDFNYTHNCLPAYRVATWNLDNLTAPKISNPGVLEVFTRTILENGFSLIALQEICDKKALDKICRELNEPTLPKNREWRGPRGLWKGVLYNSSIHYKNEAHHLGVLYNSEQIDEVSVLESDAFSPFQNGSLWLFAVFRIKVKHSTWILINVLSASIESSNSNANSHVQSPSNHKDVMDAIKSLVKETDGALIMGHFNAHHAEKGLGNLEDLEKIYPGSSNDNEKPGPCSLWVTSELQDFLTTDRGTVEEGLNHIAIPNGWSWNGRATASGPLWCTLYNVPRSVFHPELISSETEEKTRILEVPSRNGKMIMPTLSIEEEEC</sequence>
<dbReference type="InterPro" id="IPR051675">
    <property type="entry name" value="Endo/Exo/Phosphatase_dom_1"/>
</dbReference>
<gene>
    <name evidence="2" type="ORF">AFUS01_LOCUS25013</name>
</gene>
<evidence type="ECO:0008006" key="4">
    <source>
        <dbReference type="Google" id="ProtNLM"/>
    </source>
</evidence>
<keyword evidence="3" id="KW-1185">Reference proteome</keyword>
<dbReference type="AlphaFoldDB" id="A0A8J2KJV1"/>
<evidence type="ECO:0000313" key="3">
    <source>
        <dbReference type="Proteomes" id="UP000708208"/>
    </source>
</evidence>
<feature type="region of interest" description="Disordered" evidence="1">
    <location>
        <begin position="271"/>
        <end position="300"/>
    </location>
</feature>
<dbReference type="EMBL" id="CAJVCH010318214">
    <property type="protein sequence ID" value="CAG7786444.1"/>
    <property type="molecule type" value="Genomic_DNA"/>
</dbReference>
<proteinExistence type="predicted"/>
<comment type="caution">
    <text evidence="2">The sequence shown here is derived from an EMBL/GenBank/DDBJ whole genome shotgun (WGS) entry which is preliminary data.</text>
</comment>
<dbReference type="PANTHER" id="PTHR21180:SF32">
    <property type="entry name" value="ENDONUCLEASE_EXONUCLEASE_PHOSPHATASE FAMILY DOMAIN-CONTAINING PROTEIN 1"/>
    <property type="match status" value="1"/>
</dbReference>
<organism evidence="2 3">
    <name type="scientific">Allacma fusca</name>
    <dbReference type="NCBI Taxonomy" id="39272"/>
    <lineage>
        <taxon>Eukaryota</taxon>
        <taxon>Metazoa</taxon>
        <taxon>Ecdysozoa</taxon>
        <taxon>Arthropoda</taxon>
        <taxon>Hexapoda</taxon>
        <taxon>Collembola</taxon>
        <taxon>Symphypleona</taxon>
        <taxon>Sminthuridae</taxon>
        <taxon>Allacma</taxon>
    </lineage>
</organism>
<feature type="compositionally biased region" description="Polar residues" evidence="1">
    <location>
        <begin position="1"/>
        <end position="10"/>
    </location>
</feature>
<name>A0A8J2KJV1_9HEXA</name>
<dbReference type="Pfam" id="PF12836">
    <property type="entry name" value="HHH_3"/>
    <property type="match status" value="2"/>
</dbReference>
<reference evidence="2" key="1">
    <citation type="submission" date="2021-06" db="EMBL/GenBank/DDBJ databases">
        <authorList>
            <person name="Hodson N. C."/>
            <person name="Mongue J. A."/>
            <person name="Jaron S. K."/>
        </authorList>
    </citation>
    <scope>NUCLEOTIDE SEQUENCE</scope>
</reference>
<accession>A0A8J2KJV1</accession>
<evidence type="ECO:0000313" key="2">
    <source>
        <dbReference type="EMBL" id="CAG7786444.1"/>
    </source>
</evidence>
<evidence type="ECO:0000256" key="1">
    <source>
        <dbReference type="SAM" id="MobiDB-lite"/>
    </source>
</evidence>
<dbReference type="OrthoDB" id="6237065at2759"/>